<dbReference type="PANTHER" id="PTHR34800">
    <property type="entry name" value="TETRAPYRROLE-BINDING PROTEIN, CHLOROPLASTIC"/>
    <property type="match status" value="1"/>
</dbReference>
<dbReference type="AlphaFoldDB" id="A0A1L9QK71"/>
<dbReference type="PANTHER" id="PTHR34800:SF1">
    <property type="entry name" value="TETRAPYRROLE-BINDING PROTEIN, CHLOROPLASTIC"/>
    <property type="match status" value="1"/>
</dbReference>
<reference evidence="3" key="1">
    <citation type="submission" date="2016-10" db="EMBL/GenBank/DDBJ databases">
        <title>CRISPR-Cas defence system in Roseofilum reptotaenium: evidence of a bacteriophage-cyanobacterium arms race in the coral black band disease.</title>
        <authorList>
            <person name="Buerger P."/>
            <person name="Wood-Charlson E.M."/>
            <person name="Weynberg K.D."/>
            <person name="Willis B."/>
            <person name="Van Oppen M.J."/>
        </authorList>
    </citation>
    <scope>NUCLEOTIDE SEQUENCE [LARGE SCALE GENOMIC DNA]</scope>
    <source>
        <strain evidence="3">AO1-A</strain>
    </source>
</reference>
<gene>
    <name evidence="3" type="ORF">BI308_23840</name>
</gene>
<dbReference type="GO" id="GO:0046906">
    <property type="term" value="F:tetrapyrrole binding"/>
    <property type="evidence" value="ECO:0007669"/>
    <property type="project" value="TreeGrafter"/>
</dbReference>
<dbReference type="SUPFAM" id="SSF140869">
    <property type="entry name" value="GUN4-like"/>
    <property type="match status" value="1"/>
</dbReference>
<dbReference type="Gene3D" id="1.25.40.620">
    <property type="match status" value="1"/>
</dbReference>
<dbReference type="EMBL" id="MLAW01000066">
    <property type="protein sequence ID" value="OJJ16220.1"/>
    <property type="molecule type" value="Genomic_DNA"/>
</dbReference>
<keyword evidence="4" id="KW-1185">Reference proteome</keyword>
<evidence type="ECO:0000313" key="3">
    <source>
        <dbReference type="EMBL" id="OJJ16220.1"/>
    </source>
</evidence>
<name>A0A1L9QK71_9CYAN</name>
<accession>A0A1L9QK71</accession>
<comment type="caution">
    <text evidence="3">The sequence shown here is derived from an EMBL/GenBank/DDBJ whole genome shotgun (WGS) entry which is preliminary data.</text>
</comment>
<organism evidence="3 4">
    <name type="scientific">Roseofilum reptotaenium AO1-A</name>
    <dbReference type="NCBI Taxonomy" id="1925591"/>
    <lineage>
        <taxon>Bacteria</taxon>
        <taxon>Bacillati</taxon>
        <taxon>Cyanobacteriota</taxon>
        <taxon>Cyanophyceae</taxon>
        <taxon>Desertifilales</taxon>
        <taxon>Desertifilaceae</taxon>
        <taxon>Roseofilum</taxon>
    </lineage>
</organism>
<evidence type="ECO:0000256" key="1">
    <source>
        <dbReference type="SAM" id="MobiDB-lite"/>
    </source>
</evidence>
<dbReference type="Pfam" id="PF05419">
    <property type="entry name" value="GUN4"/>
    <property type="match status" value="1"/>
</dbReference>
<feature type="region of interest" description="Disordered" evidence="1">
    <location>
        <begin position="35"/>
        <end position="76"/>
    </location>
</feature>
<proteinExistence type="predicted"/>
<dbReference type="InterPro" id="IPR008629">
    <property type="entry name" value="GUN4-like"/>
</dbReference>
<dbReference type="InterPro" id="IPR037215">
    <property type="entry name" value="GUN4-like_sf"/>
</dbReference>
<feature type="domain" description="GUN4-like" evidence="2">
    <location>
        <begin position="75"/>
        <end position="203"/>
    </location>
</feature>
<dbReference type="Proteomes" id="UP000183940">
    <property type="component" value="Unassembled WGS sequence"/>
</dbReference>
<dbReference type="Gene3D" id="1.10.10.1770">
    <property type="entry name" value="Gun4-like"/>
    <property type="match status" value="1"/>
</dbReference>
<protein>
    <recommendedName>
        <fullName evidence="2">GUN4-like domain-containing protein</fullName>
    </recommendedName>
</protein>
<evidence type="ECO:0000313" key="4">
    <source>
        <dbReference type="Proteomes" id="UP000183940"/>
    </source>
</evidence>
<dbReference type="CDD" id="cd16383">
    <property type="entry name" value="GUN4"/>
    <property type="match status" value="1"/>
</dbReference>
<sequence>MEEVETRFEVRLIQLSEQVDRLTTEQDNLKAQLAQMKASGLSNTIPAQPAPPADTQPLQSGTQPDAPSDDIPLQSSSGQDYLRLDFLFRNGRWKEAHEETCLHLVKVAKKKGLGYIGLDDWKTLSSEDLQIIERLWLKYSHGKFGFSLQSQFYKQVGGNLESRDVVFTDLGHIVGWYNDRGWIRSNELIFDPEKAVKGHLPYLQGVPASIYKIFLFREEWSQFPAIPDLEIQTRQFAEKERIRSSDLYKEEVAREREGERETLIDAFLKDKFTEIDEELLAIKPKMIALPTGKFANALLKLGQWSREQLLEYLQT</sequence>
<dbReference type="STRING" id="1925591.BI308_23840"/>
<evidence type="ECO:0000259" key="2">
    <source>
        <dbReference type="Pfam" id="PF05419"/>
    </source>
</evidence>